<protein>
    <recommendedName>
        <fullName evidence="6">Amidohydrolase-related domain-containing protein</fullName>
    </recommendedName>
</protein>
<organism evidence="7 8">
    <name type="scientific">Petromyces alliaceus</name>
    <name type="common">Aspergillus alliaceus</name>
    <dbReference type="NCBI Taxonomy" id="209559"/>
    <lineage>
        <taxon>Eukaryota</taxon>
        <taxon>Fungi</taxon>
        <taxon>Dikarya</taxon>
        <taxon>Ascomycota</taxon>
        <taxon>Pezizomycotina</taxon>
        <taxon>Eurotiomycetes</taxon>
        <taxon>Eurotiomycetidae</taxon>
        <taxon>Eurotiales</taxon>
        <taxon>Aspergillaceae</taxon>
        <taxon>Aspergillus</taxon>
        <taxon>Aspergillus subgen. Circumdati</taxon>
    </lineage>
</organism>
<keyword evidence="3" id="KW-0378">Hydrolase</keyword>
<dbReference type="GO" id="GO:0008892">
    <property type="term" value="F:guanine deaminase activity"/>
    <property type="evidence" value="ECO:0007669"/>
    <property type="project" value="TreeGrafter"/>
</dbReference>
<proteinExistence type="predicted"/>
<evidence type="ECO:0000313" key="8">
    <source>
        <dbReference type="Proteomes" id="UP000541154"/>
    </source>
</evidence>
<dbReference type="SUPFAM" id="SSF51338">
    <property type="entry name" value="Composite domain of metallo-dependent hydrolases"/>
    <property type="match status" value="1"/>
</dbReference>
<dbReference type="GO" id="GO:0005829">
    <property type="term" value="C:cytosol"/>
    <property type="evidence" value="ECO:0007669"/>
    <property type="project" value="TreeGrafter"/>
</dbReference>
<accession>A0A8H6A4N1</accession>
<comment type="cofactor">
    <cofactor evidence="1">
        <name>Zn(2+)</name>
        <dbReference type="ChEBI" id="CHEBI:29105"/>
    </cofactor>
</comment>
<dbReference type="PANTHER" id="PTHR11271">
    <property type="entry name" value="GUANINE DEAMINASE"/>
    <property type="match status" value="1"/>
</dbReference>
<name>A0A8H6A4N1_PETAA</name>
<feature type="domain" description="Amidohydrolase-related" evidence="6">
    <location>
        <begin position="93"/>
        <end position="384"/>
    </location>
</feature>
<dbReference type="PANTHER" id="PTHR11271:SF6">
    <property type="entry name" value="GUANINE DEAMINASE"/>
    <property type="match status" value="1"/>
</dbReference>
<evidence type="ECO:0000256" key="4">
    <source>
        <dbReference type="ARBA" id="ARBA00022833"/>
    </source>
</evidence>
<sequence>MAPTFLLFVGTFVHLPRTSPKASKALEIRQGALWVSTADGRIKGSDWSIFNEDDLSLFLRAKGWVISEDEFCCKSKTSVTIIRAREEQNEFFFPGFIDTHIHAPQYPNCGIFGSSTLLNWLSTYVFPMEASFGGSQSSAPPRAYMVYNQVVSRTLAHGTTFASYYGTIHVPATNLLATVCQKRGQRALIGRVCMDRKEKCPDYYRDCSAEESVKLTRDVIAHIRSIDPHGILVKAVVTPRFALSCTEKALTNLSRLANDSSPNLFIQTHIAENKQEVKDVESMYKMKYARVYDKFGLLTPRTILAHGVHLSSSEHKLIHERGAKIAHCPTSNSALTSGICPVRKVLDSGITVGLGTDVSGGYSPSILEVVRQACLVSRLLPAEECRDNCDRCQCERSNDEPSESSSGENTPAESSADQCEDRRSRKCYNPVLSVEEALYLATRGGAAAVNMANELGGFDIGMSWDAQLIQLGAFSPAGKYANGKGHIDIFGWEKWEEKIHKWVWNGDDRNVKGVWVAGKMVFGNRHAECK</sequence>
<dbReference type="InterPro" id="IPR011059">
    <property type="entry name" value="Metal-dep_hydrolase_composite"/>
</dbReference>
<dbReference type="GO" id="GO:0008270">
    <property type="term" value="F:zinc ion binding"/>
    <property type="evidence" value="ECO:0007669"/>
    <property type="project" value="TreeGrafter"/>
</dbReference>
<dbReference type="Proteomes" id="UP000541154">
    <property type="component" value="Unassembled WGS sequence"/>
</dbReference>
<evidence type="ECO:0000256" key="2">
    <source>
        <dbReference type="ARBA" id="ARBA00022723"/>
    </source>
</evidence>
<gene>
    <name evidence="7" type="ORF">ETB97_001426</name>
</gene>
<dbReference type="InterPro" id="IPR032466">
    <property type="entry name" value="Metal_Hydrolase"/>
</dbReference>
<dbReference type="GO" id="GO:0046098">
    <property type="term" value="P:guanine metabolic process"/>
    <property type="evidence" value="ECO:0007669"/>
    <property type="project" value="TreeGrafter"/>
</dbReference>
<dbReference type="EMBL" id="SPNV01000127">
    <property type="protein sequence ID" value="KAF5860526.1"/>
    <property type="molecule type" value="Genomic_DNA"/>
</dbReference>
<dbReference type="Gene3D" id="3.20.20.140">
    <property type="entry name" value="Metal-dependent hydrolases"/>
    <property type="match status" value="1"/>
</dbReference>
<evidence type="ECO:0000256" key="5">
    <source>
        <dbReference type="SAM" id="MobiDB-lite"/>
    </source>
</evidence>
<comment type="caution">
    <text evidence="7">The sequence shown here is derived from an EMBL/GenBank/DDBJ whole genome shotgun (WGS) entry which is preliminary data.</text>
</comment>
<keyword evidence="2" id="KW-0479">Metal-binding</keyword>
<keyword evidence="4" id="KW-0862">Zinc</keyword>
<dbReference type="Pfam" id="PF01979">
    <property type="entry name" value="Amidohydro_1"/>
    <property type="match status" value="2"/>
</dbReference>
<dbReference type="AlphaFoldDB" id="A0A8H6A4N1"/>
<dbReference type="SUPFAM" id="SSF51556">
    <property type="entry name" value="Metallo-dependent hydrolases"/>
    <property type="match status" value="1"/>
</dbReference>
<evidence type="ECO:0000259" key="6">
    <source>
        <dbReference type="Pfam" id="PF01979"/>
    </source>
</evidence>
<keyword evidence="8" id="KW-1185">Reference proteome</keyword>
<feature type="compositionally biased region" description="Polar residues" evidence="5">
    <location>
        <begin position="403"/>
        <end position="417"/>
    </location>
</feature>
<evidence type="ECO:0000256" key="1">
    <source>
        <dbReference type="ARBA" id="ARBA00001947"/>
    </source>
</evidence>
<feature type="region of interest" description="Disordered" evidence="5">
    <location>
        <begin position="394"/>
        <end position="421"/>
    </location>
</feature>
<dbReference type="Gene3D" id="2.30.40.10">
    <property type="entry name" value="Urease, subunit C, domain 1"/>
    <property type="match status" value="1"/>
</dbReference>
<evidence type="ECO:0000313" key="7">
    <source>
        <dbReference type="EMBL" id="KAF5860526.1"/>
    </source>
</evidence>
<feature type="domain" description="Amidohydrolase-related" evidence="6">
    <location>
        <begin position="429"/>
        <end position="521"/>
    </location>
</feature>
<dbReference type="InterPro" id="IPR006680">
    <property type="entry name" value="Amidohydro-rel"/>
</dbReference>
<reference evidence="7 8" key="1">
    <citation type="submission" date="2019-04" db="EMBL/GenBank/DDBJ databases">
        <title>Aspergillus burnettii sp. nov., novel species from soil in southeast Queensland.</title>
        <authorList>
            <person name="Gilchrist C.L.M."/>
            <person name="Pitt J.I."/>
            <person name="Lange L."/>
            <person name="Lacey H.J."/>
            <person name="Vuong D."/>
            <person name="Midgley D.J."/>
            <person name="Greenfield P."/>
            <person name="Bradbury M."/>
            <person name="Lacey E."/>
            <person name="Busk P.K."/>
            <person name="Pilgaard B."/>
            <person name="Chooi Y.H."/>
            <person name="Piggott A.M."/>
        </authorList>
    </citation>
    <scope>NUCLEOTIDE SEQUENCE [LARGE SCALE GENOMIC DNA]</scope>
    <source>
        <strain evidence="7 8">FRR 5400</strain>
    </source>
</reference>
<evidence type="ECO:0000256" key="3">
    <source>
        <dbReference type="ARBA" id="ARBA00022801"/>
    </source>
</evidence>
<dbReference type="InterPro" id="IPR051607">
    <property type="entry name" value="Metallo-dep_hydrolases"/>
</dbReference>